<dbReference type="GO" id="GO:0016787">
    <property type="term" value="F:hydrolase activity"/>
    <property type="evidence" value="ECO:0007669"/>
    <property type="project" value="UniProtKB-KW"/>
</dbReference>
<dbReference type="Proteomes" id="UP000318478">
    <property type="component" value="Unassembled WGS sequence"/>
</dbReference>
<comment type="caution">
    <text evidence="2">The sequence shown here is derived from an EMBL/GenBank/DDBJ whole genome shotgun (WGS) entry which is preliminary data.</text>
</comment>
<feature type="region of interest" description="Disordered" evidence="1">
    <location>
        <begin position="1"/>
        <end position="20"/>
    </location>
</feature>
<dbReference type="Pfam" id="PF03663">
    <property type="entry name" value="Glyco_hydro_76"/>
    <property type="match status" value="1"/>
</dbReference>
<sequence>MATTDEAGQDASGNRLPSGAGKSCAITLAACVLALTLAGDALALDSQDLASYRDWGLAVGTQSIGEFRRPGTSIYAEGTNLDGDQFGGINGNAFIWAASVQFRALNSRYALDPTSPNRRLLLGFSQELHQRYWVDSADGENGYVVAPGSTERYYDDNAHMTVALMEGFELTGDSRLLERAIATHEFVLEGEDSYQDGGIYFREGSLGNKNTISTLQEARGAAMIYQATGEQQYLDDAVRLLEWSNSHVQRSDKLYYQEYRDTNIGDIGNVPLTNGAGMGVLTNLELYDITGDAAYLAEAQRVGLAAARQFTNSSTGSVWGGAYWAFELVDAWVDLYQHSGSTRWLGYAADAVEFIKNDLEDNNGHYGRDWHTVNDDSWPELDDWLLIDQASVVRAYLSTGLAEAPAPDGDYNDDGVVDAADYTVWRASVGSPAGTLPNDADGGVIGSAQYQTWRANFGAVRFTLPDGPFAAGAVPSPGGLSLLCTLTLLAAHTRRRASVHSER</sequence>
<dbReference type="PANTHER" id="PTHR47791:SF4">
    <property type="entry name" value="(PUTATIVE SECRETED PROTEIN)-RELATED"/>
    <property type="match status" value="1"/>
</dbReference>
<keyword evidence="3" id="KW-1185">Reference proteome</keyword>
<dbReference type="InterPro" id="IPR053169">
    <property type="entry name" value="MUG_Protein"/>
</dbReference>
<dbReference type="PANTHER" id="PTHR47791">
    <property type="entry name" value="MEIOTICALLY UP-REGULATED GENE 191 PROTEIN"/>
    <property type="match status" value="1"/>
</dbReference>
<keyword evidence="2" id="KW-0378">Hydrolase</keyword>
<dbReference type="InterPro" id="IPR008928">
    <property type="entry name" value="6-hairpin_glycosidase_sf"/>
</dbReference>
<dbReference type="GO" id="GO:0005975">
    <property type="term" value="P:carbohydrate metabolic process"/>
    <property type="evidence" value="ECO:0007669"/>
    <property type="project" value="InterPro"/>
</dbReference>
<evidence type="ECO:0000313" key="2">
    <source>
        <dbReference type="EMBL" id="TWT85963.1"/>
    </source>
</evidence>
<dbReference type="EMBL" id="SJPO01000001">
    <property type="protein sequence ID" value="TWT85963.1"/>
    <property type="molecule type" value="Genomic_DNA"/>
</dbReference>
<dbReference type="RefSeq" id="WP_146584178.1">
    <property type="nucleotide sequence ID" value="NZ_SJPO01000001.1"/>
</dbReference>
<dbReference type="OrthoDB" id="2505409at2"/>
<reference evidence="2 3" key="1">
    <citation type="submission" date="2019-02" db="EMBL/GenBank/DDBJ databases">
        <title>Deep-cultivation of Planctomycetes and their phenomic and genomic characterization uncovers novel biology.</title>
        <authorList>
            <person name="Wiegand S."/>
            <person name="Jogler M."/>
            <person name="Boedeker C."/>
            <person name="Pinto D."/>
            <person name="Vollmers J."/>
            <person name="Rivas-Marin E."/>
            <person name="Kohn T."/>
            <person name="Peeters S.H."/>
            <person name="Heuer A."/>
            <person name="Rast P."/>
            <person name="Oberbeckmann S."/>
            <person name="Bunk B."/>
            <person name="Jeske O."/>
            <person name="Meyerdierks A."/>
            <person name="Storesund J.E."/>
            <person name="Kallscheuer N."/>
            <person name="Luecker S."/>
            <person name="Lage O.M."/>
            <person name="Pohl T."/>
            <person name="Merkel B.J."/>
            <person name="Hornburger P."/>
            <person name="Mueller R.-W."/>
            <person name="Bruemmer F."/>
            <person name="Labrenz M."/>
            <person name="Spormann A.M."/>
            <person name="Op Den Camp H."/>
            <person name="Overmann J."/>
            <person name="Amann R."/>
            <person name="Jetten M.S.M."/>
            <person name="Mascher T."/>
            <person name="Medema M.H."/>
            <person name="Devos D.P."/>
            <person name="Kaster A.-K."/>
            <person name="Ovreas L."/>
            <person name="Rohde M."/>
            <person name="Galperin M.Y."/>
            <person name="Jogler C."/>
        </authorList>
    </citation>
    <scope>NUCLEOTIDE SEQUENCE [LARGE SCALE GENOMIC DNA]</scope>
    <source>
        <strain evidence="2 3">Pla123a</strain>
    </source>
</reference>
<proteinExistence type="predicted"/>
<dbReference type="SUPFAM" id="SSF48208">
    <property type="entry name" value="Six-hairpin glycosidases"/>
    <property type="match status" value="1"/>
</dbReference>
<protein>
    <submittedName>
        <fullName evidence="2">Glycosyl hydrolase family 76</fullName>
    </submittedName>
</protein>
<organism evidence="2 3">
    <name type="scientific">Posidoniimonas polymericola</name>
    <dbReference type="NCBI Taxonomy" id="2528002"/>
    <lineage>
        <taxon>Bacteria</taxon>
        <taxon>Pseudomonadati</taxon>
        <taxon>Planctomycetota</taxon>
        <taxon>Planctomycetia</taxon>
        <taxon>Pirellulales</taxon>
        <taxon>Lacipirellulaceae</taxon>
        <taxon>Posidoniimonas</taxon>
    </lineage>
</organism>
<dbReference type="InterPro" id="IPR005198">
    <property type="entry name" value="Glyco_hydro_76"/>
</dbReference>
<dbReference type="Gene3D" id="1.50.10.20">
    <property type="match status" value="1"/>
</dbReference>
<evidence type="ECO:0000313" key="3">
    <source>
        <dbReference type="Proteomes" id="UP000318478"/>
    </source>
</evidence>
<accession>A0A5C5ZHD2</accession>
<dbReference type="PROSITE" id="PS00018">
    <property type="entry name" value="EF_HAND_1"/>
    <property type="match status" value="1"/>
</dbReference>
<name>A0A5C5ZHD2_9BACT</name>
<gene>
    <name evidence="2" type="ORF">Pla123a_07710</name>
</gene>
<evidence type="ECO:0000256" key="1">
    <source>
        <dbReference type="SAM" id="MobiDB-lite"/>
    </source>
</evidence>
<dbReference type="AlphaFoldDB" id="A0A5C5ZHD2"/>
<dbReference type="InterPro" id="IPR018247">
    <property type="entry name" value="EF_Hand_1_Ca_BS"/>
</dbReference>